<sequence length="111" mass="12891">MAAKKKGKDKKKKKGSAKSPLYSIAFSAKKGKSKYTKGPSLGLWESQAKQVLANGAVKEDRLDDLIEFLRKQKKKDNPIYIALFKNKKKKKVKKLKDWQIEQRKRKEDKKR</sequence>
<protein>
    <submittedName>
        <fullName evidence="1">Uncharacterized protein</fullName>
    </submittedName>
</protein>
<accession>A0A0F8ZPU9</accession>
<evidence type="ECO:0000313" key="1">
    <source>
        <dbReference type="EMBL" id="KKK88045.1"/>
    </source>
</evidence>
<gene>
    <name evidence="1" type="ORF">LCGC14_2747180</name>
</gene>
<comment type="caution">
    <text evidence="1">The sequence shown here is derived from an EMBL/GenBank/DDBJ whole genome shotgun (WGS) entry which is preliminary data.</text>
</comment>
<dbReference type="EMBL" id="LAZR01050133">
    <property type="protein sequence ID" value="KKK88045.1"/>
    <property type="molecule type" value="Genomic_DNA"/>
</dbReference>
<organism evidence="1">
    <name type="scientific">marine sediment metagenome</name>
    <dbReference type="NCBI Taxonomy" id="412755"/>
    <lineage>
        <taxon>unclassified sequences</taxon>
        <taxon>metagenomes</taxon>
        <taxon>ecological metagenomes</taxon>
    </lineage>
</organism>
<proteinExistence type="predicted"/>
<dbReference type="AlphaFoldDB" id="A0A0F8ZPU9"/>
<reference evidence="1" key="1">
    <citation type="journal article" date="2015" name="Nature">
        <title>Complex archaea that bridge the gap between prokaryotes and eukaryotes.</title>
        <authorList>
            <person name="Spang A."/>
            <person name="Saw J.H."/>
            <person name="Jorgensen S.L."/>
            <person name="Zaremba-Niedzwiedzka K."/>
            <person name="Martijn J."/>
            <person name="Lind A.E."/>
            <person name="van Eijk R."/>
            <person name="Schleper C."/>
            <person name="Guy L."/>
            <person name="Ettema T.J."/>
        </authorList>
    </citation>
    <scope>NUCLEOTIDE SEQUENCE</scope>
</reference>
<name>A0A0F8ZPU9_9ZZZZ</name>